<accession>A0A5C3PZB7</accession>
<evidence type="ECO:0000256" key="1">
    <source>
        <dbReference type="SAM" id="Coils"/>
    </source>
</evidence>
<keyword evidence="1" id="KW-0175">Coiled coil</keyword>
<dbReference type="AlphaFoldDB" id="A0A5C3PZB7"/>
<feature type="region of interest" description="Disordered" evidence="2">
    <location>
        <begin position="52"/>
        <end position="144"/>
    </location>
</feature>
<sequence length="233" mass="27002">MHPWHHWHHARRCGRATSRLLWFFIGAGTATWWTHHHDYRAWHEARHCGRDRIPQNAYPAPGTPATPPPNTQTQEGPNSPSQQPPPGMVDKWDRWGWGGWGRGSWPGQENNDKWGWNRSGDAHRHSYPRPEGAWGPPSPLPASVETAPEKDVVQQATETLTDLSEATLNNLLVTVESLKAKLAEHRAQREQQEREIQALREAKFRQFEEWQRQQEQMLKDGKDKKEEPPRRLV</sequence>
<gene>
    <name evidence="3" type="ORF">K466DRAFT_593826</name>
</gene>
<feature type="compositionally biased region" description="Pro residues" evidence="2">
    <location>
        <begin position="61"/>
        <end position="70"/>
    </location>
</feature>
<organism evidence="3 4">
    <name type="scientific">Polyporus arcularius HHB13444</name>
    <dbReference type="NCBI Taxonomy" id="1314778"/>
    <lineage>
        <taxon>Eukaryota</taxon>
        <taxon>Fungi</taxon>
        <taxon>Dikarya</taxon>
        <taxon>Basidiomycota</taxon>
        <taxon>Agaricomycotina</taxon>
        <taxon>Agaricomycetes</taxon>
        <taxon>Polyporales</taxon>
        <taxon>Polyporaceae</taxon>
        <taxon>Polyporus</taxon>
    </lineage>
</organism>
<dbReference type="InParanoid" id="A0A5C3PZB7"/>
<feature type="region of interest" description="Disordered" evidence="2">
    <location>
        <begin position="211"/>
        <end position="233"/>
    </location>
</feature>
<proteinExistence type="predicted"/>
<feature type="compositionally biased region" description="Low complexity" evidence="2">
    <location>
        <begin position="71"/>
        <end position="81"/>
    </location>
</feature>
<reference evidence="3 4" key="1">
    <citation type="journal article" date="2019" name="Nat. Ecol. Evol.">
        <title>Megaphylogeny resolves global patterns of mushroom evolution.</title>
        <authorList>
            <person name="Varga T."/>
            <person name="Krizsan K."/>
            <person name="Foldi C."/>
            <person name="Dima B."/>
            <person name="Sanchez-Garcia M."/>
            <person name="Sanchez-Ramirez S."/>
            <person name="Szollosi G.J."/>
            <person name="Szarkandi J.G."/>
            <person name="Papp V."/>
            <person name="Albert L."/>
            <person name="Andreopoulos W."/>
            <person name="Angelini C."/>
            <person name="Antonin V."/>
            <person name="Barry K.W."/>
            <person name="Bougher N.L."/>
            <person name="Buchanan P."/>
            <person name="Buyck B."/>
            <person name="Bense V."/>
            <person name="Catcheside P."/>
            <person name="Chovatia M."/>
            <person name="Cooper J."/>
            <person name="Damon W."/>
            <person name="Desjardin D."/>
            <person name="Finy P."/>
            <person name="Geml J."/>
            <person name="Haridas S."/>
            <person name="Hughes K."/>
            <person name="Justo A."/>
            <person name="Karasinski D."/>
            <person name="Kautmanova I."/>
            <person name="Kiss B."/>
            <person name="Kocsube S."/>
            <person name="Kotiranta H."/>
            <person name="LaButti K.M."/>
            <person name="Lechner B.E."/>
            <person name="Liimatainen K."/>
            <person name="Lipzen A."/>
            <person name="Lukacs Z."/>
            <person name="Mihaltcheva S."/>
            <person name="Morgado L.N."/>
            <person name="Niskanen T."/>
            <person name="Noordeloos M.E."/>
            <person name="Ohm R.A."/>
            <person name="Ortiz-Santana B."/>
            <person name="Ovrebo C."/>
            <person name="Racz N."/>
            <person name="Riley R."/>
            <person name="Savchenko A."/>
            <person name="Shiryaev A."/>
            <person name="Soop K."/>
            <person name="Spirin V."/>
            <person name="Szebenyi C."/>
            <person name="Tomsovsky M."/>
            <person name="Tulloss R.E."/>
            <person name="Uehling J."/>
            <person name="Grigoriev I.V."/>
            <person name="Vagvolgyi C."/>
            <person name="Papp T."/>
            <person name="Martin F.M."/>
            <person name="Miettinen O."/>
            <person name="Hibbett D.S."/>
            <person name="Nagy L.G."/>
        </authorList>
    </citation>
    <scope>NUCLEOTIDE SEQUENCE [LARGE SCALE GENOMIC DNA]</scope>
    <source>
        <strain evidence="3 4">HHB13444</strain>
    </source>
</reference>
<feature type="coiled-coil region" evidence="1">
    <location>
        <begin position="168"/>
        <end position="209"/>
    </location>
</feature>
<evidence type="ECO:0000313" key="3">
    <source>
        <dbReference type="EMBL" id="TFK94157.1"/>
    </source>
</evidence>
<evidence type="ECO:0000256" key="2">
    <source>
        <dbReference type="SAM" id="MobiDB-lite"/>
    </source>
</evidence>
<dbReference type="EMBL" id="ML210972">
    <property type="protein sequence ID" value="TFK94157.1"/>
    <property type="molecule type" value="Genomic_DNA"/>
</dbReference>
<protein>
    <submittedName>
        <fullName evidence="3">Uncharacterized protein</fullName>
    </submittedName>
</protein>
<keyword evidence="4" id="KW-1185">Reference proteome</keyword>
<dbReference type="Proteomes" id="UP000308197">
    <property type="component" value="Unassembled WGS sequence"/>
</dbReference>
<name>A0A5C3PZB7_9APHY</name>
<evidence type="ECO:0000313" key="4">
    <source>
        <dbReference type="Proteomes" id="UP000308197"/>
    </source>
</evidence>